<dbReference type="SMART" id="SM00195">
    <property type="entry name" value="DSPc"/>
    <property type="match status" value="1"/>
</dbReference>
<dbReference type="GO" id="GO:0060271">
    <property type="term" value="P:cilium assembly"/>
    <property type="evidence" value="ECO:0007669"/>
    <property type="project" value="InterPro"/>
</dbReference>
<feature type="domain" description="Tyrosine specific protein phosphatases" evidence="5">
    <location>
        <begin position="241"/>
        <end position="308"/>
    </location>
</feature>
<feature type="compositionally biased region" description="Gly residues" evidence="3">
    <location>
        <begin position="569"/>
        <end position="587"/>
    </location>
</feature>
<dbReference type="InterPro" id="IPR029021">
    <property type="entry name" value="Prot-tyrosine_phosphatase-like"/>
</dbReference>
<keyword evidence="1" id="KW-0378">Hydrolase</keyword>
<dbReference type="Pfam" id="PF00782">
    <property type="entry name" value="DSPc"/>
    <property type="match status" value="1"/>
</dbReference>
<feature type="region of interest" description="Disordered" evidence="3">
    <location>
        <begin position="1"/>
        <end position="32"/>
    </location>
</feature>
<feature type="compositionally biased region" description="Basic and acidic residues" evidence="3">
    <location>
        <begin position="20"/>
        <end position="31"/>
    </location>
</feature>
<reference evidence="6" key="1">
    <citation type="submission" date="2025-08" db="UniProtKB">
        <authorList>
            <consortium name="Ensembl"/>
        </authorList>
    </citation>
    <scope>IDENTIFICATION</scope>
</reference>
<proteinExistence type="predicted"/>
<feature type="compositionally biased region" description="Low complexity" evidence="3">
    <location>
        <begin position="7"/>
        <end position="19"/>
    </location>
</feature>
<dbReference type="Gene3D" id="3.90.190.10">
    <property type="entry name" value="Protein tyrosine phosphatase superfamily"/>
    <property type="match status" value="1"/>
</dbReference>
<dbReference type="GO" id="GO:0004725">
    <property type="term" value="F:protein tyrosine phosphatase activity"/>
    <property type="evidence" value="ECO:0007669"/>
    <property type="project" value="InterPro"/>
</dbReference>
<gene>
    <name evidence="6" type="primary">ptpdc1a</name>
</gene>
<dbReference type="AlphaFoldDB" id="A0A8C5C778"/>
<evidence type="ECO:0000256" key="2">
    <source>
        <dbReference type="ARBA" id="ARBA00022912"/>
    </source>
</evidence>
<protein>
    <submittedName>
        <fullName evidence="6">Protein tyrosine phosphatase domain containing 1a</fullName>
    </submittedName>
</protein>
<evidence type="ECO:0000313" key="7">
    <source>
        <dbReference type="Proteomes" id="UP000694546"/>
    </source>
</evidence>
<dbReference type="PROSITE" id="PS50054">
    <property type="entry name" value="TYR_PHOSPHATASE_DUAL"/>
    <property type="match status" value="1"/>
</dbReference>
<dbReference type="Proteomes" id="UP000694546">
    <property type="component" value="Chromosome 13"/>
</dbReference>
<dbReference type="InterPro" id="IPR020422">
    <property type="entry name" value="TYR_PHOSPHATASE_DUAL_dom"/>
</dbReference>
<evidence type="ECO:0000256" key="1">
    <source>
        <dbReference type="ARBA" id="ARBA00022801"/>
    </source>
</evidence>
<dbReference type="InterPro" id="IPR016130">
    <property type="entry name" value="Tyr_Pase_AS"/>
</dbReference>
<reference evidence="6" key="2">
    <citation type="submission" date="2025-09" db="UniProtKB">
        <authorList>
            <consortium name="Ensembl"/>
        </authorList>
    </citation>
    <scope>IDENTIFICATION</scope>
</reference>
<feature type="region of interest" description="Disordered" evidence="3">
    <location>
        <begin position="78"/>
        <end position="105"/>
    </location>
</feature>
<accession>A0A8C5C778</accession>
<feature type="region of interest" description="Disordered" evidence="3">
    <location>
        <begin position="517"/>
        <end position="628"/>
    </location>
</feature>
<dbReference type="SUPFAM" id="SSF52799">
    <property type="entry name" value="(Phosphotyrosine protein) phosphatases II"/>
    <property type="match status" value="1"/>
</dbReference>
<dbReference type="PROSITE" id="PS00383">
    <property type="entry name" value="TYR_PHOSPHATASE_1"/>
    <property type="match status" value="1"/>
</dbReference>
<dbReference type="InterPro" id="IPR050561">
    <property type="entry name" value="PTP"/>
</dbReference>
<dbReference type="PROSITE" id="PS50056">
    <property type="entry name" value="TYR_PHOSPHATASE_2"/>
    <property type="match status" value="1"/>
</dbReference>
<dbReference type="GeneTree" id="ENSGT00940000164549"/>
<keyword evidence="2" id="KW-0904">Protein phosphatase</keyword>
<feature type="domain" description="Tyrosine-protein phosphatase" evidence="4">
    <location>
        <begin position="155"/>
        <end position="326"/>
    </location>
</feature>
<evidence type="ECO:0000259" key="4">
    <source>
        <dbReference type="PROSITE" id="PS50054"/>
    </source>
</evidence>
<dbReference type="InterPro" id="IPR003595">
    <property type="entry name" value="Tyr_Pase_cat"/>
</dbReference>
<sequence length="791" mass="84927">MHRSVRRSLAGGEGAAAADGVRRRPDRRHSASEVLLKVLLRRGGSRAPRRRRCSGSSGLQLLPCSTQRVMVAVSLEQLQPPPARPAAPSAGPTERPPARRSNTRVPTAKYTKMGETLRHVIPGHMQCSMACGGKACKYENPSRWSDEEQAVKGLYSSWITDNLLAMARPSTEIIEKYNVIEQFQRCGLKTVINLQRPGEHASCGNSLAPQSGFTYRPEAFMEAGIYFYNFGWKDYGVASLTTILDMVKVMSFAIQEGKMAVHCHAGLGRTGVLLACYLVFTARMTADQAILFVRAKRPNSIQTRGQLLCVREFAAFLAPLRSVFACTAPAGHRAVTLSQYLARQRHLLHGYEARQMKNVPKIVRLACRRLLDLAAADHRAAAALSPPPPPPPPRPDLAAEVEKTVSQQALQQLGKEMRGKGIPMAPPPSPCLLPGLPPPPVRPLTGGGGAVQGPTWNVPAVPPLPGNRRLSYSDSALYQPEPRPHLQRPLLPVDGLIKPFLSHTALAAACDPRPALRCLPPHRDPDSGGSFGSAPPSSASSPAPPLPILPAAQEAEHQWRGASPTPSHPGGGGQSPGVSEEGGGAQGGTTSPPPPLHASLAERAPEAAGVAPGGDSSAGRGGGRGDAVLEVPGQPLVVRLQSDMPMDARRLLVARALAMDLRGRELTRRVSAWQADLNGQEGAWERLFAEQDPVVLSGLMWSWLEQLKEPVISAADVALLMGDGSYNPQRALDSLEKGHRLTLLCILECAAGLLPSPTDLEEAFLNRTIRGFTKMAGADLEHSVNPRPRRY</sequence>
<dbReference type="CDD" id="cd14506">
    <property type="entry name" value="PTP_PTPDC1"/>
    <property type="match status" value="1"/>
</dbReference>
<evidence type="ECO:0000259" key="5">
    <source>
        <dbReference type="PROSITE" id="PS50056"/>
    </source>
</evidence>
<keyword evidence="7" id="KW-1185">Reference proteome</keyword>
<name>A0A8C5C778_GADMO</name>
<evidence type="ECO:0000313" key="6">
    <source>
        <dbReference type="Ensembl" id="ENSGMOP00000056992.1"/>
    </source>
</evidence>
<organism evidence="6 7">
    <name type="scientific">Gadus morhua</name>
    <name type="common">Atlantic cod</name>
    <dbReference type="NCBI Taxonomy" id="8049"/>
    <lineage>
        <taxon>Eukaryota</taxon>
        <taxon>Metazoa</taxon>
        <taxon>Chordata</taxon>
        <taxon>Craniata</taxon>
        <taxon>Vertebrata</taxon>
        <taxon>Euteleostomi</taxon>
        <taxon>Actinopterygii</taxon>
        <taxon>Neopterygii</taxon>
        <taxon>Teleostei</taxon>
        <taxon>Neoteleostei</taxon>
        <taxon>Acanthomorphata</taxon>
        <taxon>Zeiogadaria</taxon>
        <taxon>Gadariae</taxon>
        <taxon>Gadiformes</taxon>
        <taxon>Gadoidei</taxon>
        <taxon>Gadidae</taxon>
        <taxon>Gadus</taxon>
    </lineage>
</organism>
<dbReference type="InterPro" id="IPR000340">
    <property type="entry name" value="Dual-sp_phosphatase_cat-dom"/>
</dbReference>
<evidence type="ECO:0000256" key="3">
    <source>
        <dbReference type="SAM" id="MobiDB-lite"/>
    </source>
</evidence>
<dbReference type="SMART" id="SM00404">
    <property type="entry name" value="PTPc_motif"/>
    <property type="match status" value="1"/>
</dbReference>
<dbReference type="OMA" id="KALXKEL"/>
<dbReference type="InterPro" id="IPR049573">
    <property type="entry name" value="PTPDC1_PTP"/>
</dbReference>
<dbReference type="PANTHER" id="PTHR23339">
    <property type="entry name" value="TYROSINE SPECIFIC PROTEIN PHOSPHATASE AND DUAL SPECIFICITY PROTEIN PHOSPHATASE"/>
    <property type="match status" value="1"/>
</dbReference>
<dbReference type="InterPro" id="IPR000387">
    <property type="entry name" value="Tyr_Pase_dom"/>
</dbReference>
<dbReference type="Ensembl" id="ENSGMOT00000031301.1">
    <property type="protein sequence ID" value="ENSGMOP00000056992.1"/>
    <property type="gene ID" value="ENSGMOG00000033201.1"/>
</dbReference>